<evidence type="ECO:0000313" key="2">
    <source>
        <dbReference type="Proteomes" id="UP000770717"/>
    </source>
</evidence>
<proteinExistence type="predicted"/>
<dbReference type="EMBL" id="WNTK01049798">
    <property type="protein sequence ID" value="KAG9460654.1"/>
    <property type="molecule type" value="Genomic_DNA"/>
</dbReference>
<dbReference type="AlphaFoldDB" id="A0A8J6B990"/>
<name>A0A8J6B990_ELECQ</name>
<gene>
    <name evidence="1" type="ORF">GDO78_020390</name>
</gene>
<sequence>MHQFLLPFCTSLCCINTPFKFLYKIQMQSDSINANKMRGSSRIGILESTVVNGYRLQQQISNRRSYILEPKHGNVLREQSSIFVTIWQHFNLYRKNNGVDLLN</sequence>
<dbReference type="Proteomes" id="UP000770717">
    <property type="component" value="Unassembled WGS sequence"/>
</dbReference>
<reference evidence="1" key="1">
    <citation type="thesis" date="2020" institute="ProQuest LLC" country="789 East Eisenhower Parkway, Ann Arbor, MI, USA">
        <title>Comparative Genomics and Chromosome Evolution.</title>
        <authorList>
            <person name="Mudd A.B."/>
        </authorList>
    </citation>
    <scope>NUCLEOTIDE SEQUENCE</scope>
    <source>
        <strain evidence="1">HN-11 Male</strain>
        <tissue evidence="1">Kidney and liver</tissue>
    </source>
</reference>
<accession>A0A8J6B990</accession>
<comment type="caution">
    <text evidence="1">The sequence shown here is derived from an EMBL/GenBank/DDBJ whole genome shotgun (WGS) entry which is preliminary data.</text>
</comment>
<keyword evidence="2" id="KW-1185">Reference proteome</keyword>
<evidence type="ECO:0000313" key="1">
    <source>
        <dbReference type="EMBL" id="KAG9460654.1"/>
    </source>
</evidence>
<organism evidence="1 2">
    <name type="scientific">Eleutherodactylus coqui</name>
    <name type="common">Puerto Rican coqui</name>
    <dbReference type="NCBI Taxonomy" id="57060"/>
    <lineage>
        <taxon>Eukaryota</taxon>
        <taxon>Metazoa</taxon>
        <taxon>Chordata</taxon>
        <taxon>Craniata</taxon>
        <taxon>Vertebrata</taxon>
        <taxon>Euteleostomi</taxon>
        <taxon>Amphibia</taxon>
        <taxon>Batrachia</taxon>
        <taxon>Anura</taxon>
        <taxon>Neobatrachia</taxon>
        <taxon>Hyloidea</taxon>
        <taxon>Eleutherodactylidae</taxon>
        <taxon>Eleutherodactylinae</taxon>
        <taxon>Eleutherodactylus</taxon>
        <taxon>Eleutherodactylus</taxon>
    </lineage>
</organism>
<protein>
    <submittedName>
        <fullName evidence="1">Uncharacterized protein</fullName>
    </submittedName>
</protein>